<evidence type="ECO:0000313" key="2">
    <source>
        <dbReference type="Proteomes" id="UP000789525"/>
    </source>
</evidence>
<dbReference type="EMBL" id="CAJVPT010000797">
    <property type="protein sequence ID" value="CAG8450634.1"/>
    <property type="molecule type" value="Genomic_DNA"/>
</dbReference>
<accession>A0ACA9K3U0</accession>
<gene>
    <name evidence="1" type="ORF">ACOLOM_LOCUS740</name>
</gene>
<protein>
    <submittedName>
        <fullName evidence="1">5391_t:CDS:1</fullName>
    </submittedName>
</protein>
<evidence type="ECO:0000313" key="1">
    <source>
        <dbReference type="EMBL" id="CAG8450634.1"/>
    </source>
</evidence>
<reference evidence="1" key="1">
    <citation type="submission" date="2021-06" db="EMBL/GenBank/DDBJ databases">
        <authorList>
            <person name="Kallberg Y."/>
            <person name="Tangrot J."/>
            <person name="Rosling A."/>
        </authorList>
    </citation>
    <scope>NUCLEOTIDE SEQUENCE</scope>
    <source>
        <strain evidence="1">CL356</strain>
    </source>
</reference>
<name>A0ACA9K3U0_9GLOM</name>
<sequence>MLEMNENPSFENVKELESLSIKVIADNETDPLSSSATDFGTITNEIQRAIIGHKEELDISEFCCAAHGFSILLARTLDGESHTILFDAGPYGKIFTENARKLDIDYEEIEAVVYHSGGLTSATSEIARSRLQSNLSPPLLDLPSSRPSRRGIRSHSSNDHIMVMNNPTLDELESAGGQVLSSSIPHTICSNFYFISGEIPRHTSYELGMKNHLSYDEASKQWNEDPWIWDERFLVARVKGKGLVVITGCGHAGIVNTLLHAQQPVKNKEENCEMEGNVKYPIYLALGGFHLAGRDFEPRIQETVRDLKSLINPAYLIPAHCSGWRFKAALEHQVIGEEKAEIEGNKKIDVNNTISNNNGNGAFAGRVIASGVGKIFNITGVGKVF</sequence>
<comment type="caution">
    <text evidence="1">The sequence shown here is derived from an EMBL/GenBank/DDBJ whole genome shotgun (WGS) entry which is preliminary data.</text>
</comment>
<organism evidence="1 2">
    <name type="scientific">Acaulospora colombiana</name>
    <dbReference type="NCBI Taxonomy" id="27376"/>
    <lineage>
        <taxon>Eukaryota</taxon>
        <taxon>Fungi</taxon>
        <taxon>Fungi incertae sedis</taxon>
        <taxon>Mucoromycota</taxon>
        <taxon>Glomeromycotina</taxon>
        <taxon>Glomeromycetes</taxon>
        <taxon>Diversisporales</taxon>
        <taxon>Acaulosporaceae</taxon>
        <taxon>Acaulospora</taxon>
    </lineage>
</organism>
<proteinExistence type="predicted"/>
<keyword evidence="2" id="KW-1185">Reference proteome</keyword>
<dbReference type="Proteomes" id="UP000789525">
    <property type="component" value="Unassembled WGS sequence"/>
</dbReference>